<keyword evidence="5" id="KW-0808">Transferase</keyword>
<keyword evidence="5" id="KW-0032">Aminotransferase</keyword>
<dbReference type="GO" id="GO:0000271">
    <property type="term" value="P:polysaccharide biosynthetic process"/>
    <property type="evidence" value="ECO:0007669"/>
    <property type="project" value="TreeGrafter"/>
</dbReference>
<feature type="modified residue" description="N6-(pyridoxal phosphate)lysine" evidence="3">
    <location>
        <position position="192"/>
    </location>
</feature>
<protein>
    <submittedName>
        <fullName evidence="5">dTDP-4-amino-4,6-dideoxygalactose transaminase</fullName>
        <ecNumber evidence="5">2.6.1.59</ecNumber>
    </submittedName>
</protein>
<accession>A0A365H0K5</accession>
<dbReference type="Gene3D" id="3.40.640.10">
    <property type="entry name" value="Type I PLP-dependent aspartate aminotransferase-like (Major domain)"/>
    <property type="match status" value="1"/>
</dbReference>
<evidence type="ECO:0000313" key="5">
    <source>
        <dbReference type="EMBL" id="RAY12597.1"/>
    </source>
</evidence>
<dbReference type="InterPro" id="IPR012749">
    <property type="entry name" value="WecE-like"/>
</dbReference>
<dbReference type="PANTHER" id="PTHR30244:SF34">
    <property type="entry name" value="DTDP-4-AMINO-4,6-DIDEOXYGALACTOSE TRANSAMINASE"/>
    <property type="match status" value="1"/>
</dbReference>
<dbReference type="EC" id="2.6.1.59" evidence="5"/>
<dbReference type="AlphaFoldDB" id="A0A365H0K5"/>
<sequence length="393" mass="42496">MTLITQASPETVPLYVPYVGAREESYVQEAIASRKLDGPDGPFARRATTLLERYTGSPHALLAPSCTQALEIAAFLLDLEPGDEVIVPSYTFPPTASAFVLRGAVPVYVDCRPDTLNLDERLVEAAITERTRAIVVMHYAGVACAMDEIGEIAGRHGLPVIEDNAHGLTGSYHGRGLGSLGALGALSFQQTKNVQCGEGGALLVNDPALLERAEIVRDKGTDRCQYFRGEVDKYRWVDVGSSYLLSDMLAAFLTAQLEELPDIQRRRLGVWDTYHRELAGWAERTAIKTPSVPAGCTHPAHIYYLVPPDAATTGALLDHLAGHGVRAAIHFQPLHTSPAGRRYGRTAPGGCPVTERVAECLIRLPLYAGMTGAQVARVVDALTSFEPRGKESR</sequence>
<dbReference type="Gene3D" id="3.90.1150.10">
    <property type="entry name" value="Aspartate Aminotransferase, domain 1"/>
    <property type="match status" value="1"/>
</dbReference>
<evidence type="ECO:0000256" key="4">
    <source>
        <dbReference type="RuleBase" id="RU004508"/>
    </source>
</evidence>
<dbReference type="GO" id="GO:0030170">
    <property type="term" value="F:pyridoxal phosphate binding"/>
    <property type="evidence" value="ECO:0007669"/>
    <property type="project" value="TreeGrafter"/>
</dbReference>
<reference evidence="5 6" key="1">
    <citation type="submission" date="2018-06" db="EMBL/GenBank/DDBJ databases">
        <title>Actinomadura craniellae sp. nov. isolated from marine sponge Craniella sp.</title>
        <authorList>
            <person name="Li L."/>
            <person name="Xu Q.H."/>
            <person name="Lin H.W."/>
            <person name="Lu Y.H."/>
        </authorList>
    </citation>
    <scope>NUCLEOTIDE SEQUENCE [LARGE SCALE GENOMIC DNA]</scope>
    <source>
        <strain evidence="5 6">LHW63021</strain>
    </source>
</reference>
<evidence type="ECO:0000256" key="3">
    <source>
        <dbReference type="PIRSR" id="PIRSR000390-2"/>
    </source>
</evidence>
<evidence type="ECO:0000256" key="1">
    <source>
        <dbReference type="ARBA" id="ARBA00001933"/>
    </source>
</evidence>
<proteinExistence type="inferred from homology"/>
<dbReference type="PANTHER" id="PTHR30244">
    <property type="entry name" value="TRANSAMINASE"/>
    <property type="match status" value="1"/>
</dbReference>
<dbReference type="Pfam" id="PF01041">
    <property type="entry name" value="DegT_DnrJ_EryC1"/>
    <property type="match status" value="1"/>
</dbReference>
<dbReference type="Proteomes" id="UP000251891">
    <property type="component" value="Unassembled WGS sequence"/>
</dbReference>
<comment type="similarity">
    <text evidence="4">Belongs to the DegT/DnrJ/EryC1 family.</text>
</comment>
<evidence type="ECO:0000313" key="6">
    <source>
        <dbReference type="Proteomes" id="UP000251891"/>
    </source>
</evidence>
<dbReference type="OrthoDB" id="9804264at2"/>
<feature type="active site" description="Proton acceptor" evidence="2">
    <location>
        <position position="192"/>
    </location>
</feature>
<dbReference type="RefSeq" id="WP_111870204.1">
    <property type="nucleotide sequence ID" value="NZ_QLYX01000012.1"/>
</dbReference>
<dbReference type="EMBL" id="QLYX01000012">
    <property type="protein sequence ID" value="RAY12597.1"/>
    <property type="molecule type" value="Genomic_DNA"/>
</dbReference>
<dbReference type="CDD" id="cd00616">
    <property type="entry name" value="AHBA_syn"/>
    <property type="match status" value="1"/>
</dbReference>
<comment type="caution">
    <text evidence="5">The sequence shown here is derived from an EMBL/GenBank/DDBJ whole genome shotgun (WGS) entry which is preliminary data.</text>
</comment>
<dbReference type="PIRSF" id="PIRSF000390">
    <property type="entry name" value="PLP_StrS"/>
    <property type="match status" value="1"/>
</dbReference>
<dbReference type="InterPro" id="IPR000653">
    <property type="entry name" value="DegT/StrS_aminotransferase"/>
</dbReference>
<dbReference type="GO" id="GO:0019180">
    <property type="term" value="F:dTDP-4-amino-4,6-dideoxygalactose transaminase activity"/>
    <property type="evidence" value="ECO:0007669"/>
    <property type="project" value="UniProtKB-EC"/>
</dbReference>
<dbReference type="InterPro" id="IPR015421">
    <property type="entry name" value="PyrdxlP-dep_Trfase_major"/>
</dbReference>
<comment type="cofactor">
    <cofactor evidence="1">
        <name>pyridoxal 5'-phosphate</name>
        <dbReference type="ChEBI" id="CHEBI:597326"/>
    </cofactor>
</comment>
<dbReference type="NCBIfam" id="TIGR02379">
    <property type="entry name" value="ECA_wecE"/>
    <property type="match status" value="1"/>
</dbReference>
<dbReference type="NCBIfam" id="NF008687">
    <property type="entry name" value="PRK11706.1"/>
    <property type="match status" value="1"/>
</dbReference>
<dbReference type="InterPro" id="IPR015422">
    <property type="entry name" value="PyrdxlP-dep_Trfase_small"/>
</dbReference>
<dbReference type="SUPFAM" id="SSF53383">
    <property type="entry name" value="PLP-dependent transferases"/>
    <property type="match status" value="1"/>
</dbReference>
<keyword evidence="6" id="KW-1185">Reference proteome</keyword>
<keyword evidence="3 4" id="KW-0663">Pyridoxal phosphate</keyword>
<name>A0A365H0K5_9ACTN</name>
<organism evidence="5 6">
    <name type="scientific">Actinomadura craniellae</name>
    <dbReference type="NCBI Taxonomy" id="2231787"/>
    <lineage>
        <taxon>Bacteria</taxon>
        <taxon>Bacillati</taxon>
        <taxon>Actinomycetota</taxon>
        <taxon>Actinomycetes</taxon>
        <taxon>Streptosporangiales</taxon>
        <taxon>Thermomonosporaceae</taxon>
        <taxon>Actinomadura</taxon>
    </lineage>
</organism>
<gene>
    <name evidence="5" type="ORF">DPM19_23640</name>
</gene>
<evidence type="ECO:0000256" key="2">
    <source>
        <dbReference type="PIRSR" id="PIRSR000390-1"/>
    </source>
</evidence>
<dbReference type="InterPro" id="IPR015424">
    <property type="entry name" value="PyrdxlP-dep_Trfase"/>
</dbReference>